<protein>
    <recommendedName>
        <fullName evidence="4">Transposase</fullName>
    </recommendedName>
</protein>
<evidence type="ECO:0008006" key="4">
    <source>
        <dbReference type="Google" id="ProtNLM"/>
    </source>
</evidence>
<dbReference type="RefSeq" id="WP_061065616.1">
    <property type="nucleotide sequence ID" value="NZ_CP014038.2"/>
</dbReference>
<reference evidence="2" key="1">
    <citation type="submission" date="2018-01" db="EMBL/GenBank/DDBJ databases">
        <title>FDA dAtabase for Regulatory Grade micrObial Sequences (FDA-ARGOS): Supporting development and validation of Infectious Disease Dx tests.</title>
        <authorList>
            <person name="Hoffmann M."/>
            <person name="Allard M."/>
            <person name="Evans P."/>
            <person name="Brown E."/>
            <person name="Tallon L."/>
            <person name="Sadzewicz L."/>
            <person name="Sengamalay N."/>
            <person name="Ott S."/>
            <person name="Godinez A."/>
            <person name="Nagaraj S."/>
            <person name="Vyas G."/>
            <person name="Aluvathingal J."/>
            <person name="Nadendla S."/>
            <person name="Geyer C."/>
            <person name="Sichtig H."/>
        </authorList>
    </citation>
    <scope>NUCLEOTIDE SEQUENCE</scope>
    <source>
        <strain evidence="2">FDAARGOS_107</strain>
    </source>
</reference>
<organism evidence="2 3">
    <name type="scientific">Vibrio harveyi</name>
    <name type="common">Beneckea harveyi</name>
    <dbReference type="NCBI Taxonomy" id="669"/>
    <lineage>
        <taxon>Bacteria</taxon>
        <taxon>Pseudomonadati</taxon>
        <taxon>Pseudomonadota</taxon>
        <taxon>Gammaproteobacteria</taxon>
        <taxon>Vibrionales</taxon>
        <taxon>Vibrionaceae</taxon>
        <taxon>Vibrio</taxon>
    </lineage>
</organism>
<evidence type="ECO:0000313" key="3">
    <source>
        <dbReference type="Proteomes" id="UP000067422"/>
    </source>
</evidence>
<evidence type="ECO:0000256" key="1">
    <source>
        <dbReference type="SAM" id="Coils"/>
    </source>
</evidence>
<evidence type="ECO:0000313" key="2">
    <source>
        <dbReference type="EMBL" id="AMF98493.1"/>
    </source>
</evidence>
<proteinExistence type="predicted"/>
<accession>A0ABN4KZ82</accession>
<feature type="coiled-coil region" evidence="1">
    <location>
        <begin position="140"/>
        <end position="167"/>
    </location>
</feature>
<gene>
    <name evidence="2" type="ORF">AL538_12575</name>
</gene>
<keyword evidence="1" id="KW-0175">Coiled coil</keyword>
<dbReference type="EMBL" id="CP014038">
    <property type="protein sequence ID" value="AMF98493.1"/>
    <property type="molecule type" value="Genomic_DNA"/>
</dbReference>
<name>A0ABN4KZ82_VIBHA</name>
<sequence length="183" mass="21067">MAQKIKGLNWVNPKNKRQAEWIIEYATKSFPYVQLANCYPISDEEKVLKIIEDLKQHYWREPDATAYQIGKMRNAWYKKQKRDGRRSESYLSVSISKEAKRALDTLTKGSGKKQNEVIEALLINGSVTATPSDKVASDQLQNIVVQLKQLQQENLFIKERLAQVDSLNQQRWPTSPNTSNGEI</sequence>
<keyword evidence="3" id="KW-1185">Reference proteome</keyword>
<dbReference type="Proteomes" id="UP000067422">
    <property type="component" value="Chromosome 1"/>
</dbReference>